<feature type="domain" description="Copper resistance protein D" evidence="2">
    <location>
        <begin position="209"/>
        <end position="313"/>
    </location>
</feature>
<dbReference type="InterPro" id="IPR008457">
    <property type="entry name" value="Cu-R_CopD_dom"/>
</dbReference>
<dbReference type="OrthoDB" id="5241646at2"/>
<dbReference type="Pfam" id="PF05425">
    <property type="entry name" value="CopD"/>
    <property type="match status" value="1"/>
</dbReference>
<dbReference type="AlphaFoldDB" id="A0A4R4Q5T1"/>
<sequence>MVAGGIAAGVVVLVVALVLAGGAPERAPEGLLGAGLPLGWSVPGFRLLADGAAIWVASAVLTAVLLLPASDVVRACQDAAIAAGVWAVASIGGLIASAAVILGIPVSYLADHASMAGELIQVRALAISVVLTAVLAVVLSGVRTVRGARIALGLTALALIPPLLTGHGAIERATIWSVTATTSLVLHVFAATAWIGGLFAVLRYARTRAAVERFSTLALACAITIGLTGLLTAEIHLGGRDDGWGLITQWVTTGYGALVFAKAIAFAALVFVGWRHRQSTLPTLATGNPAAFRRLAVGELILMAATVGLAVALSRTP</sequence>
<keyword evidence="1" id="KW-0472">Membrane</keyword>
<feature type="transmembrane region" description="Helical" evidence="1">
    <location>
        <begin position="44"/>
        <end position="67"/>
    </location>
</feature>
<proteinExistence type="predicted"/>
<dbReference type="EMBL" id="SMKA01000044">
    <property type="protein sequence ID" value="TDC30551.1"/>
    <property type="molecule type" value="Genomic_DNA"/>
</dbReference>
<dbReference type="GO" id="GO:0016020">
    <property type="term" value="C:membrane"/>
    <property type="evidence" value="ECO:0007669"/>
    <property type="project" value="InterPro"/>
</dbReference>
<keyword evidence="1" id="KW-1133">Transmembrane helix</keyword>
<organism evidence="3 4">
    <name type="scientific">Kribbella albertanoniae</name>
    <dbReference type="NCBI Taxonomy" id="1266829"/>
    <lineage>
        <taxon>Bacteria</taxon>
        <taxon>Bacillati</taxon>
        <taxon>Actinomycetota</taxon>
        <taxon>Actinomycetes</taxon>
        <taxon>Propionibacteriales</taxon>
        <taxon>Kribbellaceae</taxon>
        <taxon>Kribbella</taxon>
    </lineage>
</organism>
<evidence type="ECO:0000313" key="3">
    <source>
        <dbReference type="EMBL" id="TDC30551.1"/>
    </source>
</evidence>
<reference evidence="3 4" key="1">
    <citation type="submission" date="2019-03" db="EMBL/GenBank/DDBJ databases">
        <title>Draft genome sequences of novel Actinobacteria.</title>
        <authorList>
            <person name="Sahin N."/>
            <person name="Ay H."/>
            <person name="Saygin H."/>
        </authorList>
    </citation>
    <scope>NUCLEOTIDE SEQUENCE [LARGE SCALE GENOMIC DNA]</scope>
    <source>
        <strain evidence="3 4">JCM 30547</strain>
    </source>
</reference>
<feature type="transmembrane region" description="Helical" evidence="1">
    <location>
        <begin position="176"/>
        <end position="202"/>
    </location>
</feature>
<keyword evidence="4" id="KW-1185">Reference proteome</keyword>
<feature type="transmembrane region" description="Helical" evidence="1">
    <location>
        <begin position="79"/>
        <end position="108"/>
    </location>
</feature>
<feature type="transmembrane region" description="Helical" evidence="1">
    <location>
        <begin position="295"/>
        <end position="314"/>
    </location>
</feature>
<evidence type="ECO:0000313" key="4">
    <source>
        <dbReference type="Proteomes" id="UP000295075"/>
    </source>
</evidence>
<feature type="transmembrane region" description="Helical" evidence="1">
    <location>
        <begin position="214"/>
        <end position="233"/>
    </location>
</feature>
<dbReference type="Proteomes" id="UP000295075">
    <property type="component" value="Unassembled WGS sequence"/>
</dbReference>
<evidence type="ECO:0000256" key="1">
    <source>
        <dbReference type="SAM" id="Phobius"/>
    </source>
</evidence>
<accession>A0A4R4Q5T1</accession>
<evidence type="ECO:0000259" key="2">
    <source>
        <dbReference type="Pfam" id="PF05425"/>
    </source>
</evidence>
<gene>
    <name evidence="3" type="ORF">E1261_13205</name>
</gene>
<comment type="caution">
    <text evidence="3">The sequence shown here is derived from an EMBL/GenBank/DDBJ whole genome shotgun (WGS) entry which is preliminary data.</text>
</comment>
<name>A0A4R4Q5T1_9ACTN</name>
<keyword evidence="1" id="KW-0812">Transmembrane</keyword>
<feature type="transmembrane region" description="Helical" evidence="1">
    <location>
        <begin position="151"/>
        <end position="170"/>
    </location>
</feature>
<feature type="transmembrane region" description="Helical" evidence="1">
    <location>
        <begin position="120"/>
        <end position="139"/>
    </location>
</feature>
<feature type="transmembrane region" description="Helical" evidence="1">
    <location>
        <begin position="253"/>
        <end position="274"/>
    </location>
</feature>
<protein>
    <recommendedName>
        <fullName evidence="2">Copper resistance protein D domain-containing protein</fullName>
    </recommendedName>
</protein>